<feature type="domain" description="AbiEi antitoxin N-terminal" evidence="1">
    <location>
        <begin position="25"/>
        <end position="58"/>
    </location>
</feature>
<dbReference type="Pfam" id="PF13338">
    <property type="entry name" value="AbiEi_4"/>
    <property type="match status" value="1"/>
</dbReference>
<dbReference type="OrthoDB" id="5517693at2"/>
<protein>
    <recommendedName>
        <fullName evidence="1">AbiEi antitoxin N-terminal domain-containing protein</fullName>
    </recommendedName>
</protein>
<name>A0A4Q5IX73_9ACTN</name>
<proteinExistence type="predicted"/>
<accession>A0A4Q5IX73</accession>
<comment type="caution">
    <text evidence="2">The sequence shown here is derived from an EMBL/GenBank/DDBJ whole genome shotgun (WGS) entry which is preliminary data.</text>
</comment>
<dbReference type="InterPro" id="IPR025159">
    <property type="entry name" value="AbiEi_N"/>
</dbReference>
<dbReference type="AlphaFoldDB" id="A0A4Q5IX73"/>
<keyword evidence="3" id="KW-1185">Reference proteome</keyword>
<evidence type="ECO:0000259" key="1">
    <source>
        <dbReference type="Pfam" id="PF13338"/>
    </source>
</evidence>
<organism evidence="2 3">
    <name type="scientific">Nocardioides iriomotensis</name>
    <dbReference type="NCBI Taxonomy" id="715784"/>
    <lineage>
        <taxon>Bacteria</taxon>
        <taxon>Bacillati</taxon>
        <taxon>Actinomycetota</taxon>
        <taxon>Actinomycetes</taxon>
        <taxon>Propionibacteriales</taxon>
        <taxon>Nocardioidaceae</taxon>
        <taxon>Nocardioides</taxon>
    </lineage>
</organism>
<evidence type="ECO:0000313" key="3">
    <source>
        <dbReference type="Proteomes" id="UP000291189"/>
    </source>
</evidence>
<dbReference type="EMBL" id="SDPU01000028">
    <property type="protein sequence ID" value="RYU10702.1"/>
    <property type="molecule type" value="Genomic_DNA"/>
</dbReference>
<evidence type="ECO:0000313" key="2">
    <source>
        <dbReference type="EMBL" id="RYU10702.1"/>
    </source>
</evidence>
<sequence length="336" mass="37852">MPLAPPYTIGPLLGPDFPLPLDHPFTTLQARGEGVSEKTLARLHRDGYLRRMLRGVYVAAQTVDSLPLRAQALALVVPEHAAVVDWTAVWLYTGLLPPGQHHDVPPVSLFREAGHHRLRNQLCQSGERTLLRDDVQHIAGLAVTTPIRTAWDVGRLVHRDNAIGALDALLRTGTFTHPQLLDGLGRFRGMRGVVQLRYLASIADPRAESPGESLLRLRWLDLPGMPEPIPQVPVEDEEGRVVFRLDLGSPDLRYAAEYDGAEFHSLDADVEHDLERRTWIEVRRGWVVDVFRRKHLVGPLRDVEDRLTIGTERARLNLARPLPPPRRGRFEPPRRV</sequence>
<gene>
    <name evidence="2" type="ORF">ETU37_15700</name>
</gene>
<reference evidence="2 3" key="1">
    <citation type="submission" date="2019-01" db="EMBL/GenBank/DDBJ databases">
        <title>Nocardioides guangzhouensis sp. nov., an actinobacterium isolated from soil.</title>
        <authorList>
            <person name="Fu Y."/>
            <person name="Cai Y."/>
            <person name="Lin Z."/>
            <person name="Chen P."/>
        </authorList>
    </citation>
    <scope>NUCLEOTIDE SEQUENCE [LARGE SCALE GENOMIC DNA]</scope>
    <source>
        <strain evidence="2 3">NBRC 105384</strain>
    </source>
</reference>
<dbReference type="Proteomes" id="UP000291189">
    <property type="component" value="Unassembled WGS sequence"/>
</dbReference>
<dbReference type="RefSeq" id="WP_129988293.1">
    <property type="nucleotide sequence ID" value="NZ_SDPU01000028.1"/>
</dbReference>